<dbReference type="OMA" id="TYECESI"/>
<comment type="subcellular location">
    <subcellularLocation>
        <location evidence="1">Membrane</location>
    </subcellularLocation>
</comment>
<dbReference type="GeneTree" id="ENSGT00940000177043"/>
<evidence type="ECO:0000256" key="3">
    <source>
        <dbReference type="ARBA" id="ARBA00023319"/>
    </source>
</evidence>
<dbReference type="GO" id="GO:0009897">
    <property type="term" value="C:external side of plasma membrane"/>
    <property type="evidence" value="ECO:0007669"/>
    <property type="project" value="TreeGrafter"/>
</dbReference>
<dbReference type="InterPro" id="IPR013106">
    <property type="entry name" value="Ig_V-set"/>
</dbReference>
<feature type="domain" description="Ig-like" evidence="4">
    <location>
        <begin position="7"/>
        <end position="122"/>
    </location>
</feature>
<reference evidence="5" key="2">
    <citation type="submission" date="2025-09" db="UniProtKB">
        <authorList>
            <consortium name="Ensembl"/>
        </authorList>
    </citation>
    <scope>IDENTIFICATION</scope>
</reference>
<evidence type="ECO:0000256" key="2">
    <source>
        <dbReference type="ARBA" id="ARBA00023136"/>
    </source>
</evidence>
<evidence type="ECO:0000256" key="1">
    <source>
        <dbReference type="ARBA" id="ARBA00004370"/>
    </source>
</evidence>
<accession>A0A3Q0SZY0</accession>
<dbReference type="SMART" id="SM00409">
    <property type="entry name" value="IG"/>
    <property type="match status" value="1"/>
</dbReference>
<keyword evidence="3" id="KW-0393">Immunoglobulin domain</keyword>
<dbReference type="AlphaFoldDB" id="A0A3Q0SZY0"/>
<dbReference type="PANTHER" id="PTHR24100:SF151">
    <property type="entry name" value="ICOS LIGAND"/>
    <property type="match status" value="1"/>
</dbReference>
<dbReference type="Pfam" id="PF07686">
    <property type="entry name" value="V-set"/>
    <property type="match status" value="1"/>
</dbReference>
<organism evidence="5 6">
    <name type="scientific">Amphilophus citrinellus</name>
    <name type="common">Midas cichlid</name>
    <name type="synonym">Cichlasoma citrinellum</name>
    <dbReference type="NCBI Taxonomy" id="61819"/>
    <lineage>
        <taxon>Eukaryota</taxon>
        <taxon>Metazoa</taxon>
        <taxon>Chordata</taxon>
        <taxon>Craniata</taxon>
        <taxon>Vertebrata</taxon>
        <taxon>Euteleostomi</taxon>
        <taxon>Actinopterygii</taxon>
        <taxon>Neopterygii</taxon>
        <taxon>Teleostei</taxon>
        <taxon>Neoteleostei</taxon>
        <taxon>Acanthomorphata</taxon>
        <taxon>Ovalentaria</taxon>
        <taxon>Cichlomorphae</taxon>
        <taxon>Cichliformes</taxon>
        <taxon>Cichlidae</taxon>
        <taxon>New World cichlids</taxon>
        <taxon>Cichlasomatinae</taxon>
        <taxon>Heroini</taxon>
        <taxon>Amphilophus</taxon>
    </lineage>
</organism>
<keyword evidence="2" id="KW-0472">Membrane</keyword>
<evidence type="ECO:0000313" key="5">
    <source>
        <dbReference type="Ensembl" id="ENSACIP00000030431.1"/>
    </source>
</evidence>
<dbReference type="Gene3D" id="2.60.40.10">
    <property type="entry name" value="Immunoglobulins"/>
    <property type="match status" value="1"/>
</dbReference>
<protein>
    <recommendedName>
        <fullName evidence="4">Ig-like domain-containing protein</fullName>
    </recommendedName>
</protein>
<dbReference type="InterPro" id="IPR013783">
    <property type="entry name" value="Ig-like_fold"/>
</dbReference>
<dbReference type="InterPro" id="IPR036179">
    <property type="entry name" value="Ig-like_dom_sf"/>
</dbReference>
<keyword evidence="6" id="KW-1185">Reference proteome</keyword>
<proteinExistence type="predicted"/>
<evidence type="ECO:0000313" key="6">
    <source>
        <dbReference type="Proteomes" id="UP000261340"/>
    </source>
</evidence>
<dbReference type="GO" id="GO:0005102">
    <property type="term" value="F:signaling receptor binding"/>
    <property type="evidence" value="ECO:0007669"/>
    <property type="project" value="TreeGrafter"/>
</dbReference>
<dbReference type="GO" id="GO:0001817">
    <property type="term" value="P:regulation of cytokine production"/>
    <property type="evidence" value="ECO:0007669"/>
    <property type="project" value="TreeGrafter"/>
</dbReference>
<sequence>MCKNVFSQLQLIIFQTELTVKRGEDATLQCYGPTDATIVLLRWEKPDLQSHLYVFYFRDRRPNENYQIPRFKGRVKLKEPEMKNGDFTVILKNVSMNDAGIYECQVGYKNQKPQLINSINLTVEEPGEFEVKLLPGLFDVSYSFFFFNNKGKKTDLLKQTVQL</sequence>
<evidence type="ECO:0000259" key="4">
    <source>
        <dbReference type="PROSITE" id="PS50835"/>
    </source>
</evidence>
<reference evidence="5" key="1">
    <citation type="submission" date="2025-08" db="UniProtKB">
        <authorList>
            <consortium name="Ensembl"/>
        </authorList>
    </citation>
    <scope>IDENTIFICATION</scope>
</reference>
<dbReference type="InterPro" id="IPR007110">
    <property type="entry name" value="Ig-like_dom"/>
</dbReference>
<dbReference type="PANTHER" id="PTHR24100">
    <property type="entry name" value="BUTYROPHILIN"/>
    <property type="match status" value="1"/>
</dbReference>
<dbReference type="PROSITE" id="PS50835">
    <property type="entry name" value="IG_LIKE"/>
    <property type="match status" value="1"/>
</dbReference>
<dbReference type="GO" id="GO:0050852">
    <property type="term" value="P:T cell receptor signaling pathway"/>
    <property type="evidence" value="ECO:0007669"/>
    <property type="project" value="TreeGrafter"/>
</dbReference>
<dbReference type="SUPFAM" id="SSF48726">
    <property type="entry name" value="Immunoglobulin"/>
    <property type="match status" value="1"/>
</dbReference>
<dbReference type="InterPro" id="IPR003599">
    <property type="entry name" value="Ig_sub"/>
</dbReference>
<dbReference type="Ensembl" id="ENSACIT00000031226.1">
    <property type="protein sequence ID" value="ENSACIP00000030431.1"/>
    <property type="gene ID" value="ENSACIG00000023549.1"/>
</dbReference>
<dbReference type="Proteomes" id="UP000261340">
    <property type="component" value="Unplaced"/>
</dbReference>
<dbReference type="InterPro" id="IPR050504">
    <property type="entry name" value="IgSF_BTN/MOG"/>
</dbReference>
<name>A0A3Q0SZY0_AMPCI</name>